<evidence type="ECO:0000256" key="2">
    <source>
        <dbReference type="ARBA" id="ARBA00022475"/>
    </source>
</evidence>
<sequence length="556" mass="55457">MRRPGTGTTPAVPRQLDRRAADPGAHPSTGPAVTDGADAAGGAGEVRRSARSGAVGLVGAAVNGALGFLLTVVIVRGFGTDGSGALFTAIGVVSILGAICCAGADTALVWALPRRRPGVDGEAARLLPVALLPVLGLTGLVAAVGALTADRLAPVFFARSDGPTLLRLAFLALPVTVAMTVLLAAVRAVRPVTAVVGIQYVLVPLARPVLLLATVATGAGVAVGFGGWLLPVALAVVAAAVLLVRPLGLLAGARLRPDRADWRTLWGFALPRAVSAAIDASSMWVGVLLTAALAGADESGVFGAVGRYALAGLLIMQGLRVAVAPQLSRLLGQGRTAEAALVYRRVTVVTILLSWPAYLLLAVFAPAFLSLFGDGFTAGAAPLAVLAGAMLVNSGVGIVQTMLLMSGNSARHLQATLVGLALTVGLGFLLVPGHGALGAAYAWTAGVVAENVLAAVAARVVIGEPLLTRSVGWAAAGAGGGAAVVAVLSALVAGRGVAGLAVALAALAVAAAGLLLDRRVRRTVRAAVTMLRPTESGRTMPGPTESGRTMPGPRPA</sequence>
<reference evidence="9" key="1">
    <citation type="submission" date="2016-06" db="EMBL/GenBank/DDBJ databases">
        <authorList>
            <person name="Varghese N."/>
            <person name="Submissions Spin"/>
        </authorList>
    </citation>
    <scope>NUCLEOTIDE SEQUENCE [LARGE SCALE GENOMIC DNA]</scope>
    <source>
        <strain evidence="9">DSM 44983</strain>
    </source>
</reference>
<feature type="transmembrane region" description="Helical" evidence="7">
    <location>
        <begin position="308"/>
        <end position="327"/>
    </location>
</feature>
<feature type="region of interest" description="Disordered" evidence="6">
    <location>
        <begin position="533"/>
        <end position="556"/>
    </location>
</feature>
<feature type="transmembrane region" description="Helical" evidence="7">
    <location>
        <begin position="168"/>
        <end position="189"/>
    </location>
</feature>
<accession>A0A1C5KFI5</accession>
<comment type="subcellular location">
    <subcellularLocation>
        <location evidence="1">Cell membrane</location>
        <topology evidence="1">Multi-pass membrane protein</topology>
    </subcellularLocation>
</comment>
<evidence type="ECO:0000256" key="1">
    <source>
        <dbReference type="ARBA" id="ARBA00004651"/>
    </source>
</evidence>
<dbReference type="Proteomes" id="UP000198226">
    <property type="component" value="Chromosome I"/>
</dbReference>
<proteinExistence type="predicted"/>
<organism evidence="8 9">
    <name type="scientific">Micromonospora rifamycinica</name>
    <dbReference type="NCBI Taxonomy" id="291594"/>
    <lineage>
        <taxon>Bacteria</taxon>
        <taxon>Bacillati</taxon>
        <taxon>Actinomycetota</taxon>
        <taxon>Actinomycetes</taxon>
        <taxon>Micromonosporales</taxon>
        <taxon>Micromonosporaceae</taxon>
        <taxon>Micromonospora</taxon>
    </lineage>
</organism>
<evidence type="ECO:0000256" key="4">
    <source>
        <dbReference type="ARBA" id="ARBA00022989"/>
    </source>
</evidence>
<protein>
    <submittedName>
        <fullName evidence="8">Membrane protein involved in the export of O-antigen and teichoic acid</fullName>
    </submittedName>
</protein>
<keyword evidence="4 7" id="KW-1133">Transmembrane helix</keyword>
<feature type="transmembrane region" description="Helical" evidence="7">
    <location>
        <begin position="440"/>
        <end position="462"/>
    </location>
</feature>
<feature type="transmembrane region" description="Helical" evidence="7">
    <location>
        <begin position="124"/>
        <end position="148"/>
    </location>
</feature>
<dbReference type="InterPro" id="IPR050833">
    <property type="entry name" value="Poly_Biosynth_Transport"/>
</dbReference>
<gene>
    <name evidence="8" type="ORF">GA0070623_5820</name>
</gene>
<feature type="region of interest" description="Disordered" evidence="6">
    <location>
        <begin position="1"/>
        <end position="44"/>
    </location>
</feature>
<dbReference type="EMBL" id="LT607752">
    <property type="protein sequence ID" value="SCG81441.1"/>
    <property type="molecule type" value="Genomic_DNA"/>
</dbReference>
<evidence type="ECO:0000256" key="3">
    <source>
        <dbReference type="ARBA" id="ARBA00022692"/>
    </source>
</evidence>
<feature type="transmembrane region" description="Helical" evidence="7">
    <location>
        <begin position="471"/>
        <end position="491"/>
    </location>
</feature>
<name>A0A1C5KFI5_9ACTN</name>
<feature type="transmembrane region" description="Helical" evidence="7">
    <location>
        <begin position="381"/>
        <end position="403"/>
    </location>
</feature>
<feature type="transmembrane region" description="Helical" evidence="7">
    <location>
        <begin position="497"/>
        <end position="516"/>
    </location>
</feature>
<dbReference type="RefSeq" id="WP_231932583.1">
    <property type="nucleotide sequence ID" value="NZ_LT607752.1"/>
</dbReference>
<feature type="transmembrane region" description="Helical" evidence="7">
    <location>
        <begin position="273"/>
        <end position="296"/>
    </location>
</feature>
<feature type="transmembrane region" description="Helical" evidence="7">
    <location>
        <begin position="54"/>
        <end position="79"/>
    </location>
</feature>
<dbReference type="PANTHER" id="PTHR30250:SF11">
    <property type="entry name" value="O-ANTIGEN TRANSPORTER-RELATED"/>
    <property type="match status" value="1"/>
</dbReference>
<feature type="transmembrane region" description="Helical" evidence="7">
    <location>
        <begin position="201"/>
        <end position="222"/>
    </location>
</feature>
<keyword evidence="3 7" id="KW-0812">Transmembrane</keyword>
<keyword evidence="9" id="KW-1185">Reference proteome</keyword>
<evidence type="ECO:0000313" key="8">
    <source>
        <dbReference type="EMBL" id="SCG81441.1"/>
    </source>
</evidence>
<evidence type="ECO:0000256" key="7">
    <source>
        <dbReference type="SAM" id="Phobius"/>
    </source>
</evidence>
<evidence type="ECO:0000313" key="9">
    <source>
        <dbReference type="Proteomes" id="UP000198226"/>
    </source>
</evidence>
<dbReference type="GO" id="GO:0005886">
    <property type="term" value="C:plasma membrane"/>
    <property type="evidence" value="ECO:0007669"/>
    <property type="project" value="UniProtKB-SubCell"/>
</dbReference>
<feature type="transmembrane region" description="Helical" evidence="7">
    <location>
        <begin position="415"/>
        <end position="434"/>
    </location>
</feature>
<keyword evidence="5 7" id="KW-0472">Membrane</keyword>
<evidence type="ECO:0000256" key="6">
    <source>
        <dbReference type="SAM" id="MobiDB-lite"/>
    </source>
</evidence>
<evidence type="ECO:0000256" key="5">
    <source>
        <dbReference type="ARBA" id="ARBA00023136"/>
    </source>
</evidence>
<feature type="transmembrane region" description="Helical" evidence="7">
    <location>
        <begin position="348"/>
        <end position="369"/>
    </location>
</feature>
<dbReference type="PANTHER" id="PTHR30250">
    <property type="entry name" value="PST FAMILY PREDICTED COLANIC ACID TRANSPORTER"/>
    <property type="match status" value="1"/>
</dbReference>
<keyword evidence="2" id="KW-1003">Cell membrane</keyword>
<feature type="transmembrane region" description="Helical" evidence="7">
    <location>
        <begin position="85"/>
        <end position="112"/>
    </location>
</feature>
<feature type="transmembrane region" description="Helical" evidence="7">
    <location>
        <begin position="228"/>
        <end position="252"/>
    </location>
</feature>
<dbReference type="AlphaFoldDB" id="A0A1C5KFI5"/>